<dbReference type="SUPFAM" id="SSF53448">
    <property type="entry name" value="Nucleotide-diphospho-sugar transferases"/>
    <property type="match status" value="1"/>
</dbReference>
<gene>
    <name evidence="2" type="ORF">EY643_19380</name>
</gene>
<dbReference type="InterPro" id="IPR029044">
    <property type="entry name" value="Nucleotide-diphossugar_trans"/>
</dbReference>
<organism evidence="2 3">
    <name type="scientific">Halioglobus maricola</name>
    <dbReference type="NCBI Taxonomy" id="2601894"/>
    <lineage>
        <taxon>Bacteria</taxon>
        <taxon>Pseudomonadati</taxon>
        <taxon>Pseudomonadota</taxon>
        <taxon>Gammaproteobacteria</taxon>
        <taxon>Cellvibrionales</taxon>
        <taxon>Halieaceae</taxon>
        <taxon>Halioglobus</taxon>
    </lineage>
</organism>
<dbReference type="Pfam" id="PF00535">
    <property type="entry name" value="Glycos_transf_2"/>
    <property type="match status" value="1"/>
</dbReference>
<dbReference type="PANTHER" id="PTHR43685">
    <property type="entry name" value="GLYCOSYLTRANSFERASE"/>
    <property type="match status" value="1"/>
</dbReference>
<dbReference type="OrthoDB" id="9801954at2"/>
<dbReference type="InterPro" id="IPR050834">
    <property type="entry name" value="Glycosyltransf_2"/>
</dbReference>
<keyword evidence="2" id="KW-0808">Transferase</keyword>
<dbReference type="KEGG" id="halc:EY643_19380"/>
<name>A0A5P9NPE2_9GAMM</name>
<reference evidence="2 3" key="1">
    <citation type="submission" date="2019-02" db="EMBL/GenBank/DDBJ databases">
        <authorList>
            <person name="Li S.-H."/>
        </authorList>
    </citation>
    <scope>NUCLEOTIDE SEQUENCE [LARGE SCALE GENOMIC DNA]</scope>
    <source>
        <strain evidence="2 3">IMCC14385</strain>
    </source>
</reference>
<keyword evidence="3" id="KW-1185">Reference proteome</keyword>
<dbReference type="GO" id="GO:0016740">
    <property type="term" value="F:transferase activity"/>
    <property type="evidence" value="ECO:0007669"/>
    <property type="project" value="UniProtKB-KW"/>
</dbReference>
<sequence>MVIVPKLSIGLPVYNGENFLAGAIGSLLDQSYRDFELIISDNASTDRTAEICLAFAATDDRIRYVRNDENQGAAANYNQCLALASGEYFKWAAHDDLCHPLFLARCIAVLEANPGVVLCHSQSQGIDDSGATKGRYGEERSFSSPSPSRRMWQVISTPHVCIAVFGVMRRAVLLQTIRHGDWVGADRNLLAQLSLHGKVVLVPEVLFKRREHLESSIHKFEDEQERLAWFNPAFAGKRSRPTWRRWQEYNKAVHGAPLGLVEKARCYLQLLRWVGARHHTGPRNYRMLAREIFTGAGPAS</sequence>
<evidence type="ECO:0000313" key="3">
    <source>
        <dbReference type="Proteomes" id="UP000326287"/>
    </source>
</evidence>
<evidence type="ECO:0000259" key="1">
    <source>
        <dbReference type="Pfam" id="PF00535"/>
    </source>
</evidence>
<dbReference type="InterPro" id="IPR001173">
    <property type="entry name" value="Glyco_trans_2-like"/>
</dbReference>
<accession>A0A5P9NPE2</accession>
<feature type="domain" description="Glycosyltransferase 2-like" evidence="1">
    <location>
        <begin position="8"/>
        <end position="173"/>
    </location>
</feature>
<protein>
    <submittedName>
        <fullName evidence="2">Glycosyltransferase family 2 protein</fullName>
    </submittedName>
</protein>
<dbReference type="CDD" id="cd00761">
    <property type="entry name" value="Glyco_tranf_GTA_type"/>
    <property type="match status" value="1"/>
</dbReference>
<proteinExistence type="predicted"/>
<dbReference type="Proteomes" id="UP000326287">
    <property type="component" value="Chromosome"/>
</dbReference>
<evidence type="ECO:0000313" key="2">
    <source>
        <dbReference type="EMBL" id="QFU77662.1"/>
    </source>
</evidence>
<dbReference type="EMBL" id="CP036422">
    <property type="protein sequence ID" value="QFU77662.1"/>
    <property type="molecule type" value="Genomic_DNA"/>
</dbReference>
<dbReference type="PANTHER" id="PTHR43685:SF2">
    <property type="entry name" value="GLYCOSYLTRANSFERASE 2-LIKE DOMAIN-CONTAINING PROTEIN"/>
    <property type="match status" value="1"/>
</dbReference>
<dbReference type="Gene3D" id="3.90.550.10">
    <property type="entry name" value="Spore Coat Polysaccharide Biosynthesis Protein SpsA, Chain A"/>
    <property type="match status" value="1"/>
</dbReference>
<dbReference type="AlphaFoldDB" id="A0A5P9NPE2"/>